<dbReference type="OrthoDB" id="3872159at2"/>
<keyword evidence="2" id="KW-0732">Signal</keyword>
<dbReference type="EMBL" id="FNJB01000001">
    <property type="protein sequence ID" value="SDN87849.1"/>
    <property type="molecule type" value="Genomic_DNA"/>
</dbReference>
<sequence>MLKNTALAAVFAGVAALGLTACGDTAPAGPAPQAQDTQGQEKPKDKEAKDAETKAKDAPELKKDVKIVTCEAGAHGGVKATLEVTNSLDKPMEYIGTIIFVDGSGAEIADGLFNTGTLQPGAKATEEIPGANVYTKVRGVTCKVAQVKVDEPA</sequence>
<dbReference type="PROSITE" id="PS51257">
    <property type="entry name" value="PROKAR_LIPOPROTEIN"/>
    <property type="match status" value="1"/>
</dbReference>
<keyword evidence="4" id="KW-1185">Reference proteome</keyword>
<feature type="region of interest" description="Disordered" evidence="1">
    <location>
        <begin position="25"/>
        <end position="58"/>
    </location>
</feature>
<evidence type="ECO:0000313" key="3">
    <source>
        <dbReference type="EMBL" id="SDN87849.1"/>
    </source>
</evidence>
<accession>A0A1H0EZX1</accession>
<dbReference type="Proteomes" id="UP000199651">
    <property type="component" value="Unassembled WGS sequence"/>
</dbReference>
<protein>
    <recommendedName>
        <fullName evidence="5">Lipoprotein antigen</fullName>
    </recommendedName>
</protein>
<feature type="signal peptide" evidence="2">
    <location>
        <begin position="1"/>
        <end position="21"/>
    </location>
</feature>
<feature type="compositionally biased region" description="Basic and acidic residues" evidence="1">
    <location>
        <begin position="39"/>
        <end position="58"/>
    </location>
</feature>
<dbReference type="RefSeq" id="WP_091368391.1">
    <property type="nucleotide sequence ID" value="NZ_FNDV01000003.1"/>
</dbReference>
<dbReference type="STRING" id="504798.SAMN05421871_103703"/>
<proteinExistence type="predicted"/>
<organism evidence="3 4">
    <name type="scientific">Actinokineospora alba</name>
    <dbReference type="NCBI Taxonomy" id="504798"/>
    <lineage>
        <taxon>Bacteria</taxon>
        <taxon>Bacillati</taxon>
        <taxon>Actinomycetota</taxon>
        <taxon>Actinomycetes</taxon>
        <taxon>Pseudonocardiales</taxon>
        <taxon>Pseudonocardiaceae</taxon>
        <taxon>Actinokineospora</taxon>
    </lineage>
</organism>
<evidence type="ECO:0000256" key="2">
    <source>
        <dbReference type="SAM" id="SignalP"/>
    </source>
</evidence>
<gene>
    <name evidence="3" type="ORF">SAMN05192558_101166</name>
</gene>
<feature type="chain" id="PRO_5039470553" description="Lipoprotein antigen" evidence="2">
    <location>
        <begin position="22"/>
        <end position="153"/>
    </location>
</feature>
<reference evidence="4" key="1">
    <citation type="submission" date="2016-10" db="EMBL/GenBank/DDBJ databases">
        <authorList>
            <person name="Varghese N."/>
            <person name="Submissions S."/>
        </authorList>
    </citation>
    <scope>NUCLEOTIDE SEQUENCE [LARGE SCALE GENOMIC DNA]</scope>
    <source>
        <strain evidence="4">IBRC-M 10655</strain>
    </source>
</reference>
<evidence type="ECO:0008006" key="5">
    <source>
        <dbReference type="Google" id="ProtNLM"/>
    </source>
</evidence>
<evidence type="ECO:0000313" key="4">
    <source>
        <dbReference type="Proteomes" id="UP000199651"/>
    </source>
</evidence>
<dbReference type="AlphaFoldDB" id="A0A1H0EZX1"/>
<evidence type="ECO:0000256" key="1">
    <source>
        <dbReference type="SAM" id="MobiDB-lite"/>
    </source>
</evidence>
<name>A0A1H0EZX1_9PSEU</name>